<feature type="domain" description="Prepilin peptidase A24 N-terminal" evidence="21">
    <location>
        <begin position="20"/>
        <end position="128"/>
    </location>
</feature>
<keyword evidence="7 18" id="KW-0808">Transferase</keyword>
<evidence type="ECO:0000256" key="19">
    <source>
        <dbReference type="SAM" id="Phobius"/>
    </source>
</evidence>
<comment type="caution">
    <text evidence="22">The sequence shown here is derived from an EMBL/GenBank/DDBJ whole genome shotgun (WGS) entry which is preliminary data.</text>
</comment>
<keyword evidence="10 18" id="KW-0378">Hydrolase</keyword>
<keyword evidence="11 19" id="KW-1133">Transmembrane helix</keyword>
<evidence type="ECO:0000259" key="20">
    <source>
        <dbReference type="Pfam" id="PF01478"/>
    </source>
</evidence>
<dbReference type="GO" id="GO:0004190">
    <property type="term" value="F:aspartic-type endopeptidase activity"/>
    <property type="evidence" value="ECO:0007669"/>
    <property type="project" value="UniProtKB-EC"/>
</dbReference>
<gene>
    <name evidence="22" type="ORF">FHP88_15070</name>
</gene>
<feature type="transmembrane region" description="Helical" evidence="19">
    <location>
        <begin position="161"/>
        <end position="179"/>
    </location>
</feature>
<evidence type="ECO:0000256" key="13">
    <source>
        <dbReference type="ARBA" id="ARBA00023268"/>
    </source>
</evidence>
<dbReference type="Pfam" id="PF06750">
    <property type="entry name" value="A24_N_bact"/>
    <property type="match status" value="1"/>
</dbReference>
<evidence type="ECO:0000256" key="6">
    <source>
        <dbReference type="ARBA" id="ARBA00022670"/>
    </source>
</evidence>
<dbReference type="GO" id="GO:0032259">
    <property type="term" value="P:methylation"/>
    <property type="evidence" value="ECO:0007669"/>
    <property type="project" value="UniProtKB-KW"/>
</dbReference>
<dbReference type="EC" id="3.4.23.43" evidence="15 18"/>
<evidence type="ECO:0000256" key="18">
    <source>
        <dbReference type="RuleBase" id="RU003794"/>
    </source>
</evidence>
<evidence type="ECO:0000259" key="21">
    <source>
        <dbReference type="Pfam" id="PF06750"/>
    </source>
</evidence>
<dbReference type="Proteomes" id="UP000316649">
    <property type="component" value="Unassembled WGS sequence"/>
</dbReference>
<dbReference type="InterPro" id="IPR000045">
    <property type="entry name" value="Prepilin_IV_endopep_pep"/>
</dbReference>
<evidence type="ECO:0000256" key="4">
    <source>
        <dbReference type="ARBA" id="ARBA00022519"/>
    </source>
</evidence>
<dbReference type="AlphaFoldDB" id="A0A557S052"/>
<dbReference type="InterPro" id="IPR050882">
    <property type="entry name" value="Prepilin_peptidase/N-MTase"/>
</dbReference>
<keyword evidence="4" id="KW-0997">Cell inner membrane</keyword>
<dbReference type="EMBL" id="VMNH01000023">
    <property type="protein sequence ID" value="TVO70781.1"/>
    <property type="molecule type" value="Genomic_DNA"/>
</dbReference>
<dbReference type="GO" id="GO:0006465">
    <property type="term" value="P:signal peptide processing"/>
    <property type="evidence" value="ECO:0007669"/>
    <property type="project" value="TreeGrafter"/>
</dbReference>
<evidence type="ECO:0000256" key="5">
    <source>
        <dbReference type="ARBA" id="ARBA00022603"/>
    </source>
</evidence>
<dbReference type="FunFam" id="1.20.120.1220:FF:000001">
    <property type="entry name" value="Type 4 prepilin-like proteins leader peptide-processing enzyme"/>
    <property type="match status" value="1"/>
</dbReference>
<dbReference type="EC" id="2.1.1.-" evidence="18"/>
<comment type="subcellular location">
    <subcellularLocation>
        <location evidence="1">Cell inner membrane</location>
        <topology evidence="1">Multi-pass membrane protein</topology>
    </subcellularLocation>
    <subcellularLocation>
        <location evidence="18">Cell membrane</location>
        <topology evidence="18">Multi-pass membrane protein</topology>
    </subcellularLocation>
</comment>
<keyword evidence="3" id="KW-1003">Cell membrane</keyword>
<dbReference type="GO" id="GO:0008168">
    <property type="term" value="F:methyltransferase activity"/>
    <property type="evidence" value="ECO:0007669"/>
    <property type="project" value="UniProtKB-KW"/>
</dbReference>
<keyword evidence="6 18" id="KW-0645">Protease</keyword>
<feature type="transmembrane region" description="Helical" evidence="19">
    <location>
        <begin position="234"/>
        <end position="252"/>
    </location>
</feature>
<reference evidence="22 23" key="1">
    <citation type="submission" date="2019-07" db="EMBL/GenBank/DDBJ databases">
        <title>The pathways for chlorine oxyanion respiration interact through the shared metabolite chlorate.</title>
        <authorList>
            <person name="Barnum T.P."/>
            <person name="Cheng Y."/>
            <person name="Hill K.A."/>
            <person name="Lucas L.N."/>
            <person name="Carlson H.K."/>
            <person name="Coates J.D."/>
        </authorList>
    </citation>
    <scope>NUCLEOTIDE SEQUENCE [LARGE SCALE GENOMIC DNA]</scope>
    <source>
        <strain evidence="22 23">BK-1</strain>
    </source>
</reference>
<evidence type="ECO:0000256" key="15">
    <source>
        <dbReference type="ARBA" id="ARBA00067082"/>
    </source>
</evidence>
<evidence type="ECO:0000256" key="2">
    <source>
        <dbReference type="ARBA" id="ARBA00005801"/>
    </source>
</evidence>
<protein>
    <recommendedName>
        <fullName evidence="16 18">Prepilin leader peptidase/N-methyltransferase</fullName>
        <ecNumber evidence="18">2.1.1.-</ecNumber>
        <ecNumber evidence="15 18">3.4.23.43</ecNumber>
    </recommendedName>
</protein>
<feature type="transmembrane region" description="Helical" evidence="19">
    <location>
        <begin position="185"/>
        <end position="205"/>
    </location>
</feature>
<keyword evidence="12 19" id="KW-0472">Membrane</keyword>
<evidence type="ECO:0000256" key="8">
    <source>
        <dbReference type="ARBA" id="ARBA00022691"/>
    </source>
</evidence>
<comment type="function">
    <text evidence="18">Plays an essential role in type IV pili and type II pseudopili formation by proteolytically removing the leader sequence from substrate proteins and subsequently monomethylating the alpha-amino group of the newly exposed N-terminal phenylalanine.</text>
</comment>
<dbReference type="InterPro" id="IPR010627">
    <property type="entry name" value="Prepilin_pept_A24_N"/>
</dbReference>
<evidence type="ECO:0000256" key="14">
    <source>
        <dbReference type="ARBA" id="ARBA00050401"/>
    </source>
</evidence>
<evidence type="ECO:0000313" key="23">
    <source>
        <dbReference type="Proteomes" id="UP000316649"/>
    </source>
</evidence>
<organism evidence="22 23">
    <name type="scientific">Sedimenticola selenatireducens</name>
    <dbReference type="NCBI Taxonomy" id="191960"/>
    <lineage>
        <taxon>Bacteria</taxon>
        <taxon>Pseudomonadati</taxon>
        <taxon>Pseudomonadota</taxon>
        <taxon>Gammaproteobacteria</taxon>
        <taxon>Chromatiales</taxon>
        <taxon>Sedimenticolaceae</taxon>
        <taxon>Sedimenticola</taxon>
    </lineage>
</organism>
<evidence type="ECO:0000256" key="17">
    <source>
        <dbReference type="RuleBase" id="RU003793"/>
    </source>
</evidence>
<dbReference type="PANTHER" id="PTHR30487">
    <property type="entry name" value="TYPE 4 PREPILIN-LIKE PROTEINS LEADER PEPTIDE-PROCESSING ENZYME"/>
    <property type="match status" value="1"/>
</dbReference>
<dbReference type="Pfam" id="PF01478">
    <property type="entry name" value="Peptidase_A24"/>
    <property type="match status" value="1"/>
</dbReference>
<evidence type="ECO:0000256" key="10">
    <source>
        <dbReference type="ARBA" id="ARBA00022801"/>
    </source>
</evidence>
<proteinExistence type="inferred from homology"/>
<keyword evidence="9 18" id="KW-0812">Transmembrane</keyword>
<keyword evidence="8" id="KW-0949">S-adenosyl-L-methionine</keyword>
<comment type="catalytic activity">
    <reaction evidence="14 18">
        <text>Typically cleaves a -Gly-|-Phe- bond to release an N-terminal, basic peptide of 5-8 residues from type IV prepilin, and then N-methylates the new N-terminal amino group, the methyl donor being S-adenosyl-L-methionine.</text>
        <dbReference type="EC" id="3.4.23.43"/>
    </reaction>
</comment>
<evidence type="ECO:0000313" key="22">
    <source>
        <dbReference type="EMBL" id="TVO70781.1"/>
    </source>
</evidence>
<sequence length="292" mass="32235">MNFIDVLQHNHALFSLLCILLGLFVGSFINVVAYRLPKMMEADWKAQCNELFGKDEAVEQKATPLTLSRPSSSCPHCGHKIRAWENIPIISWLLLRGRCSDCKQPISMRYPIVELATGLLSLAVALHFGFSWQAGAALLLTWSLIALTLIDFDHQLLPDSIVLPVLWLGLILSLFTIFTDSHSSIIGAAAGYLSLWTVFQLFRLITGKEGMGYGDFKLLGLFGAWFGWQSLVQIILLSSVVGAVVGISLILVRGRDRNIPIPFGPYLAAAGWISLIWGEQINAAYLHWAGLA</sequence>
<feature type="transmembrane region" description="Helical" evidence="19">
    <location>
        <begin position="12"/>
        <end position="34"/>
    </location>
</feature>
<evidence type="ECO:0000256" key="3">
    <source>
        <dbReference type="ARBA" id="ARBA00022475"/>
    </source>
</evidence>
<dbReference type="RefSeq" id="WP_144359918.1">
    <property type="nucleotide sequence ID" value="NZ_VMNH01000023.1"/>
</dbReference>
<dbReference type="PRINTS" id="PR00864">
    <property type="entry name" value="PREPILNPTASE"/>
</dbReference>
<feature type="transmembrane region" description="Helical" evidence="19">
    <location>
        <begin position="134"/>
        <end position="152"/>
    </location>
</feature>
<name>A0A557S052_9GAMM</name>
<evidence type="ECO:0000256" key="12">
    <source>
        <dbReference type="ARBA" id="ARBA00023136"/>
    </source>
</evidence>
<evidence type="ECO:0000256" key="1">
    <source>
        <dbReference type="ARBA" id="ARBA00004429"/>
    </source>
</evidence>
<dbReference type="OrthoDB" id="9789291at2"/>
<keyword evidence="5 18" id="KW-0489">Methyltransferase</keyword>
<comment type="similarity">
    <text evidence="2 17">Belongs to the peptidase A24 family.</text>
</comment>
<accession>A0A557S052</accession>
<dbReference type="Gene3D" id="1.20.120.1220">
    <property type="match status" value="1"/>
</dbReference>
<evidence type="ECO:0000256" key="7">
    <source>
        <dbReference type="ARBA" id="ARBA00022679"/>
    </source>
</evidence>
<dbReference type="GO" id="GO:0005886">
    <property type="term" value="C:plasma membrane"/>
    <property type="evidence" value="ECO:0007669"/>
    <property type="project" value="UniProtKB-SubCell"/>
</dbReference>
<dbReference type="PANTHER" id="PTHR30487:SF0">
    <property type="entry name" value="PREPILIN LEADER PEPTIDASE_N-METHYLTRANSFERASE-RELATED"/>
    <property type="match status" value="1"/>
</dbReference>
<keyword evidence="23" id="KW-1185">Reference proteome</keyword>
<dbReference type="InterPro" id="IPR014032">
    <property type="entry name" value="Peptidase_A24A_bac"/>
</dbReference>
<keyword evidence="13 18" id="KW-0511">Multifunctional enzyme</keyword>
<evidence type="ECO:0000256" key="11">
    <source>
        <dbReference type="ARBA" id="ARBA00022989"/>
    </source>
</evidence>
<evidence type="ECO:0000256" key="9">
    <source>
        <dbReference type="ARBA" id="ARBA00022692"/>
    </source>
</evidence>
<evidence type="ECO:0000256" key="16">
    <source>
        <dbReference type="ARBA" id="ARBA00071870"/>
    </source>
</evidence>
<feature type="domain" description="Prepilin type IV endopeptidase peptidase" evidence="20">
    <location>
        <begin position="138"/>
        <end position="247"/>
    </location>
</feature>